<dbReference type="InterPro" id="IPR012338">
    <property type="entry name" value="Beta-lactam/transpept-like"/>
</dbReference>
<dbReference type="SUPFAM" id="SSF56601">
    <property type="entry name" value="beta-lactamase/transpeptidase-like"/>
    <property type="match status" value="1"/>
</dbReference>
<dbReference type="EC" id="3.-.-.-" evidence="2"/>
<dbReference type="Proteomes" id="UP001589793">
    <property type="component" value="Unassembled WGS sequence"/>
</dbReference>
<name>A0ABV6R6E0_9MICO</name>
<dbReference type="EMBL" id="JBHLSV010000001">
    <property type="protein sequence ID" value="MFC0672540.1"/>
    <property type="molecule type" value="Genomic_DNA"/>
</dbReference>
<evidence type="ECO:0000313" key="3">
    <source>
        <dbReference type="Proteomes" id="UP001589793"/>
    </source>
</evidence>
<dbReference type="InterPro" id="IPR001466">
    <property type="entry name" value="Beta-lactam-related"/>
</dbReference>
<dbReference type="PANTHER" id="PTHR46825:SF9">
    <property type="entry name" value="BETA-LACTAMASE-RELATED DOMAIN-CONTAINING PROTEIN"/>
    <property type="match status" value="1"/>
</dbReference>
<accession>A0ABV6R6E0</accession>
<comment type="caution">
    <text evidence="2">The sequence shown here is derived from an EMBL/GenBank/DDBJ whole genome shotgun (WGS) entry which is preliminary data.</text>
</comment>
<reference evidence="2 3" key="1">
    <citation type="submission" date="2024-09" db="EMBL/GenBank/DDBJ databases">
        <authorList>
            <person name="Sun Q."/>
            <person name="Mori K."/>
        </authorList>
    </citation>
    <scope>NUCLEOTIDE SEQUENCE [LARGE SCALE GENOMIC DNA]</scope>
    <source>
        <strain evidence="2 3">CICC 10874</strain>
    </source>
</reference>
<dbReference type="Pfam" id="PF00144">
    <property type="entry name" value="Beta-lactamase"/>
    <property type="match status" value="1"/>
</dbReference>
<dbReference type="InterPro" id="IPR050491">
    <property type="entry name" value="AmpC-like"/>
</dbReference>
<proteinExistence type="predicted"/>
<keyword evidence="3" id="KW-1185">Reference proteome</keyword>
<dbReference type="PANTHER" id="PTHR46825">
    <property type="entry name" value="D-ALANYL-D-ALANINE-CARBOXYPEPTIDASE/ENDOPEPTIDASE AMPH"/>
    <property type="match status" value="1"/>
</dbReference>
<sequence>MPADPRPTIAPIDREAVASVAAILPHWLETLIASRGLTGVQAAIWHEGALVAEVAAGTADESAGTALLTTHRLRIASHSKMFCALAVLRLAEQDRLRLDDTLGTHVGELADSPVANRTLRDLLSHSAGLTRDSSDSGWWALRFPFPDREQLIEIARTSAVVAEPGLHLQYSNIGYGLLGLVIESVTGAGFADAVHELVLDPVGAEGIGPDLPDDATGPEDPHGFALGHSTRLHGARRTVEQIPTHALAAATGFWASAGPIATFAGKVLADDALLDPASLRQMRRRVWTLAEGTGYGLGLQEANLHGFAAIGHSGGFPTGLTRTWVVPAARLAVSVLGTSYDAPTSDIAAGLLGLLSLASGSPAGKAATYEEAGALGGASNGRPRPQPLAEQAPVLIAGTERTAAEVAALVAGSYDSLGARSRLAVLGGRLFLLADEDLDPSESALELAVGTARDEEDAVTLELPTWGDSGYGSWAEPALLRLEHRDGSLRPVALRVTGQLQVPTADFLVPAQRIRVPR</sequence>
<dbReference type="Gene3D" id="3.40.710.10">
    <property type="entry name" value="DD-peptidase/beta-lactamase superfamily"/>
    <property type="match status" value="1"/>
</dbReference>
<feature type="domain" description="Beta-lactamase-related" evidence="1">
    <location>
        <begin position="27"/>
        <end position="345"/>
    </location>
</feature>
<evidence type="ECO:0000313" key="2">
    <source>
        <dbReference type="EMBL" id="MFC0672540.1"/>
    </source>
</evidence>
<dbReference type="RefSeq" id="WP_376977396.1">
    <property type="nucleotide sequence ID" value="NZ_JBHLSV010000001.1"/>
</dbReference>
<organism evidence="2 3">
    <name type="scientific">Brachybacterium hainanense</name>
    <dbReference type="NCBI Taxonomy" id="1541174"/>
    <lineage>
        <taxon>Bacteria</taxon>
        <taxon>Bacillati</taxon>
        <taxon>Actinomycetota</taxon>
        <taxon>Actinomycetes</taxon>
        <taxon>Micrococcales</taxon>
        <taxon>Dermabacteraceae</taxon>
        <taxon>Brachybacterium</taxon>
    </lineage>
</organism>
<keyword evidence="2" id="KW-0378">Hydrolase</keyword>
<gene>
    <name evidence="2" type="ORF">ACFFF6_01070</name>
</gene>
<evidence type="ECO:0000259" key="1">
    <source>
        <dbReference type="Pfam" id="PF00144"/>
    </source>
</evidence>
<protein>
    <submittedName>
        <fullName evidence="2">Serine hydrolase domain-containing protein</fullName>
        <ecNumber evidence="2">3.-.-.-</ecNumber>
    </submittedName>
</protein>
<dbReference type="GO" id="GO:0016787">
    <property type="term" value="F:hydrolase activity"/>
    <property type="evidence" value="ECO:0007669"/>
    <property type="project" value="UniProtKB-KW"/>
</dbReference>